<proteinExistence type="predicted"/>
<sequence>MEKNNDTIAIYSRKSRFTGKGESIGNQVDMCRSYIRTAFGEAYADQAAVFEDEGFSGGNLNRPDFKRMMRAAREHQFRAVVVYRLDRISRSISDFSALIEELGRLGIDFVSIRESFDTSSPMGRAMMYIASVFSQLERETIAERIRDNMHELAKTGRWLGGVTPTGYTSEAVETVTVDGKNKRACRLKLLREESAIVRTIYQLYEKTDSLTRTEAELLRLQIKTKNGRDFTRFSIKSILQNPVYLIADREAYRYFEEQQAELFSAPEEFDGMRGILAYNRTDQKKGRAAVFLPINQWIVSVGQHPGLISARTWIQIQESLERNRCKAYRKPRSNQALLTGLLWCRCGSRMYPKLTQRMAADGKPLFRYVCKQKEHSKRSLCSLANAGGNSLDTALWEQIKALEEDPHTFLTRLEQGRCFCSDSEDGSTQRLEELHRQQADLQRKITALIDSLPDFEGGSAVGHVRQRIEELHAQSTSLESEIHELEQPPDQRVLPAEEFELLCQKLICFPDCIDQTTVEQKRAGVRALVQKVLWDGICAHVFLLGAKDNAALQDSTSSSKNTLLREDSK</sequence>
<dbReference type="PANTHER" id="PTHR30461:SF23">
    <property type="entry name" value="DNA RECOMBINASE-RELATED"/>
    <property type="match status" value="1"/>
</dbReference>
<protein>
    <submittedName>
        <fullName evidence="3">Recombinase family protein</fullName>
    </submittedName>
</protein>
<dbReference type="EMBL" id="JAUDCL010000005">
    <property type="protein sequence ID" value="MDM8200533.1"/>
    <property type="molecule type" value="Genomic_DNA"/>
</dbReference>
<dbReference type="SMART" id="SM00857">
    <property type="entry name" value="Resolvase"/>
    <property type="match status" value="1"/>
</dbReference>
<gene>
    <name evidence="3" type="ORF">QUW08_04380</name>
</gene>
<dbReference type="CDD" id="cd03768">
    <property type="entry name" value="SR_ResInv"/>
    <property type="match status" value="1"/>
</dbReference>
<evidence type="ECO:0000313" key="4">
    <source>
        <dbReference type="Proteomes" id="UP001529380"/>
    </source>
</evidence>
<dbReference type="InterPro" id="IPR050639">
    <property type="entry name" value="SSR_resolvase"/>
</dbReference>
<dbReference type="SUPFAM" id="SSF53041">
    <property type="entry name" value="Resolvase-like"/>
    <property type="match status" value="1"/>
</dbReference>
<dbReference type="InterPro" id="IPR038109">
    <property type="entry name" value="DNA_bind_recomb_sf"/>
</dbReference>
<dbReference type="PANTHER" id="PTHR30461">
    <property type="entry name" value="DNA-INVERTASE FROM LAMBDOID PROPHAGE"/>
    <property type="match status" value="1"/>
</dbReference>
<reference evidence="3 4" key="1">
    <citation type="submission" date="2023-06" db="EMBL/GenBank/DDBJ databases">
        <title>Identification and characterization of horizontal gene transfer across gut microbiota members of farm animals based on homology search.</title>
        <authorList>
            <person name="Schwarzerova J."/>
            <person name="Nykrynova M."/>
            <person name="Jureckova K."/>
            <person name="Cejkova D."/>
            <person name="Rychlik I."/>
        </authorList>
    </citation>
    <scope>NUCLEOTIDE SEQUENCE [LARGE SCALE GENOMIC DNA]</scope>
    <source>
        <strain evidence="3 4">ET340</strain>
    </source>
</reference>
<dbReference type="PROSITE" id="PS51737">
    <property type="entry name" value="RECOMBINASE_DNA_BIND"/>
    <property type="match status" value="1"/>
</dbReference>
<keyword evidence="4" id="KW-1185">Reference proteome</keyword>
<dbReference type="InterPro" id="IPR025827">
    <property type="entry name" value="Zn_ribbon_recom_dom"/>
</dbReference>
<dbReference type="PROSITE" id="PS51736">
    <property type="entry name" value="RECOMBINASES_3"/>
    <property type="match status" value="1"/>
</dbReference>
<dbReference type="Pfam" id="PF00239">
    <property type="entry name" value="Resolvase"/>
    <property type="match status" value="1"/>
</dbReference>
<dbReference type="Pfam" id="PF13408">
    <property type="entry name" value="Zn_ribbon_recom"/>
    <property type="match status" value="1"/>
</dbReference>
<accession>A0ABT7UNT1</accession>
<dbReference type="Proteomes" id="UP001529380">
    <property type="component" value="Unassembled WGS sequence"/>
</dbReference>
<feature type="domain" description="Recombinase" evidence="2">
    <location>
        <begin position="164"/>
        <end position="326"/>
    </location>
</feature>
<comment type="caution">
    <text evidence="3">The sequence shown here is derived from an EMBL/GenBank/DDBJ whole genome shotgun (WGS) entry which is preliminary data.</text>
</comment>
<evidence type="ECO:0000313" key="3">
    <source>
        <dbReference type="EMBL" id="MDM8200533.1"/>
    </source>
</evidence>
<feature type="domain" description="Resolvase/invertase-type recombinase catalytic" evidence="1">
    <location>
        <begin position="7"/>
        <end position="156"/>
    </location>
</feature>
<dbReference type="Gene3D" id="3.40.50.1390">
    <property type="entry name" value="Resolvase, N-terminal catalytic domain"/>
    <property type="match status" value="1"/>
</dbReference>
<evidence type="ECO:0000259" key="1">
    <source>
        <dbReference type="PROSITE" id="PS51736"/>
    </source>
</evidence>
<evidence type="ECO:0000259" key="2">
    <source>
        <dbReference type="PROSITE" id="PS51737"/>
    </source>
</evidence>
<dbReference type="RefSeq" id="WP_289599293.1">
    <property type="nucleotide sequence ID" value="NZ_JAUDCL010000005.1"/>
</dbReference>
<dbReference type="InterPro" id="IPR006119">
    <property type="entry name" value="Resolv_N"/>
</dbReference>
<dbReference type="InterPro" id="IPR036162">
    <property type="entry name" value="Resolvase-like_N_sf"/>
</dbReference>
<dbReference type="Pfam" id="PF07508">
    <property type="entry name" value="Recombinase"/>
    <property type="match status" value="1"/>
</dbReference>
<organism evidence="3 4">
    <name type="scientific">Allofournierella massiliensis</name>
    <dbReference type="NCBI Taxonomy" id="1650663"/>
    <lineage>
        <taxon>Bacteria</taxon>
        <taxon>Bacillati</taxon>
        <taxon>Bacillota</taxon>
        <taxon>Clostridia</taxon>
        <taxon>Eubacteriales</taxon>
        <taxon>Oscillospiraceae</taxon>
        <taxon>Allofournierella</taxon>
    </lineage>
</organism>
<dbReference type="InterPro" id="IPR011109">
    <property type="entry name" value="DNA_bind_recombinase_dom"/>
</dbReference>
<dbReference type="Gene3D" id="3.90.1750.20">
    <property type="entry name" value="Putative Large Serine Recombinase, Chain B, Domain 2"/>
    <property type="match status" value="1"/>
</dbReference>
<name>A0ABT7UNT1_9FIRM</name>